<evidence type="ECO:0000259" key="5">
    <source>
        <dbReference type="PROSITE" id="PS51194"/>
    </source>
</evidence>
<dbReference type="Pfam" id="PF00271">
    <property type="entry name" value="Helicase_C"/>
    <property type="match status" value="1"/>
</dbReference>
<evidence type="ECO:0000256" key="3">
    <source>
        <dbReference type="ARBA" id="ARBA00022840"/>
    </source>
</evidence>
<dbReference type="PROSITE" id="PS51194">
    <property type="entry name" value="HELICASE_CTER"/>
    <property type="match status" value="1"/>
</dbReference>
<dbReference type="SUPFAM" id="SSF52540">
    <property type="entry name" value="P-loop containing nucleoside triphosphate hydrolases"/>
    <property type="match status" value="2"/>
</dbReference>
<keyword evidence="7" id="KW-1185">Reference proteome</keyword>
<dbReference type="EMBL" id="MU154571">
    <property type="protein sequence ID" value="KAF9494556.1"/>
    <property type="molecule type" value="Genomic_DNA"/>
</dbReference>
<dbReference type="GO" id="GO:0005634">
    <property type="term" value="C:nucleus"/>
    <property type="evidence" value="ECO:0007669"/>
    <property type="project" value="TreeGrafter"/>
</dbReference>
<keyword evidence="2" id="KW-0378">Hydrolase</keyword>
<evidence type="ECO:0000313" key="6">
    <source>
        <dbReference type="EMBL" id="KAF9494556.1"/>
    </source>
</evidence>
<protein>
    <recommendedName>
        <fullName evidence="5">Helicase C-terminal domain-containing protein</fullName>
    </recommendedName>
</protein>
<gene>
    <name evidence="6" type="ORF">BDN71DRAFT_1507539</name>
</gene>
<feature type="domain" description="Helicase C-terminal" evidence="5">
    <location>
        <begin position="765"/>
        <end position="920"/>
    </location>
</feature>
<dbReference type="InterPro" id="IPR038718">
    <property type="entry name" value="SNF2-like_sf"/>
</dbReference>
<reference evidence="6" key="1">
    <citation type="submission" date="2020-11" db="EMBL/GenBank/DDBJ databases">
        <authorList>
            <consortium name="DOE Joint Genome Institute"/>
            <person name="Ahrendt S."/>
            <person name="Riley R."/>
            <person name="Andreopoulos W."/>
            <person name="Labutti K."/>
            <person name="Pangilinan J."/>
            <person name="Ruiz-Duenas F.J."/>
            <person name="Barrasa J.M."/>
            <person name="Sanchez-Garcia M."/>
            <person name="Camarero S."/>
            <person name="Miyauchi S."/>
            <person name="Serrano A."/>
            <person name="Linde D."/>
            <person name="Babiker R."/>
            <person name="Drula E."/>
            <person name="Ayuso-Fernandez I."/>
            <person name="Pacheco R."/>
            <person name="Padilla G."/>
            <person name="Ferreira P."/>
            <person name="Barriuso J."/>
            <person name="Kellner H."/>
            <person name="Castanera R."/>
            <person name="Alfaro M."/>
            <person name="Ramirez L."/>
            <person name="Pisabarro A.G."/>
            <person name="Kuo A."/>
            <person name="Tritt A."/>
            <person name="Lipzen A."/>
            <person name="He G."/>
            <person name="Yan M."/>
            <person name="Ng V."/>
            <person name="Cullen D."/>
            <person name="Martin F."/>
            <person name="Rosso M.-N."/>
            <person name="Henrissat B."/>
            <person name="Hibbett D."/>
            <person name="Martinez A.T."/>
            <person name="Grigoriev I.V."/>
        </authorList>
    </citation>
    <scope>NUCLEOTIDE SEQUENCE</scope>
    <source>
        <strain evidence="6">ATCC 90797</strain>
    </source>
</reference>
<keyword evidence="3" id="KW-0067">ATP-binding</keyword>
<feature type="region of interest" description="Disordered" evidence="4">
    <location>
        <begin position="240"/>
        <end position="276"/>
    </location>
</feature>
<evidence type="ECO:0000256" key="1">
    <source>
        <dbReference type="ARBA" id="ARBA00022741"/>
    </source>
</evidence>
<dbReference type="InterPro" id="IPR027417">
    <property type="entry name" value="P-loop_NTPase"/>
</dbReference>
<dbReference type="GO" id="GO:0006281">
    <property type="term" value="P:DNA repair"/>
    <property type="evidence" value="ECO:0007669"/>
    <property type="project" value="TreeGrafter"/>
</dbReference>
<sequence>MISVFGDTVHNGSGFLLDPNIHGVAKSWLNMGYVQLRKQWACARSQINEKIEHMNELMKPITEALKEEDDVRLKDVRMALAACRTVYNMGCWLPSYQLDAEENINLLQSAVDTAVKVPEDAKTDAISSTKLDAEKRVKKVHEVGRWLRIAQVDLADKEEVLRTMQEILLHLEMCFGEDDTAAYALRDVDDDFSIGDDLGVGEAARMSYEQLEAALGFRDGRPVNWNTFVRPDRHSAWQIIDSEDEDDSSGRVENANDARATGQPATAASTSSAPSLPWATRQSAASLLEGFQVGGPGFVEQRLLWHQLAGTHAMVGKMWTEKLADKPPGTLLADNVGVGKTAQVMACIAFIQQVYLIERALKKGNTNLRRPPIIEHAKYFVGGSESEDMKTVPNLAHLIIVPLSIISQWTAELHRFFRKGAIDIFVLPNTAEAVELFFHGKESAWKRSSHKYMNRITFTSLTARTFRCGKESGLNVVDEPHQRITNPPSPKTIFDTQWCSTWIDEVHLFCSLSCGFFGSIAMDSSSFVVNCITATPLYTQIRDIFNMARIISIWCFCSTAGQLWERELNSRIAREKQANSKADKDATSKRTLAAMAGGEIESHAPGVAVRTTQYSVIREIQRSFHPHLIRRTMASKKPDGQPLNDKMPSVTSHVISITLSDRELDNLNISTKDLENGRRTVLTDLNLKHFWLVHRTGIIYHKEPHEVWPKFNEYGRSPTHGQYRMSPSTKLDTLARILKHLLLHNDIAHPTQDEDGNFIWLATPSVSEGQVAPRRRRILVYHEFPMMVETISSILAYRGVKMHIMNRTQTREQCDQVIDDFVNSEDPEKQILLFSSVGSVGLNLTCADVVIMLDTIWSQVGVEQIIRRSARLMQDKPVHIYYLIALQTTDVLMSTLAREKGEMLETLLTKGTNPTLQKILNDEED</sequence>
<dbReference type="PANTHER" id="PTHR45626">
    <property type="entry name" value="TRANSCRIPTION TERMINATION FACTOR 2-RELATED"/>
    <property type="match status" value="1"/>
</dbReference>
<name>A0A9P6D6F0_PLEER</name>
<dbReference type="GO" id="GO:0008094">
    <property type="term" value="F:ATP-dependent activity, acting on DNA"/>
    <property type="evidence" value="ECO:0007669"/>
    <property type="project" value="TreeGrafter"/>
</dbReference>
<dbReference type="CDD" id="cd18793">
    <property type="entry name" value="SF2_C_SNF"/>
    <property type="match status" value="1"/>
</dbReference>
<dbReference type="PANTHER" id="PTHR45626:SF26">
    <property type="entry name" value="FAMILY HELICASE, PUTATIVE (AFU_ORTHOLOGUE AFUA_2G09120)-RELATED"/>
    <property type="match status" value="1"/>
</dbReference>
<evidence type="ECO:0000313" key="7">
    <source>
        <dbReference type="Proteomes" id="UP000807025"/>
    </source>
</evidence>
<keyword evidence="1" id="KW-0547">Nucleotide-binding</keyword>
<comment type="caution">
    <text evidence="6">The sequence shown here is derived from an EMBL/GenBank/DDBJ whole genome shotgun (WGS) entry which is preliminary data.</text>
</comment>
<dbReference type="InterPro" id="IPR001650">
    <property type="entry name" value="Helicase_C-like"/>
</dbReference>
<evidence type="ECO:0000256" key="2">
    <source>
        <dbReference type="ARBA" id="ARBA00022801"/>
    </source>
</evidence>
<dbReference type="OrthoDB" id="3270319at2759"/>
<proteinExistence type="predicted"/>
<dbReference type="InterPro" id="IPR050628">
    <property type="entry name" value="SNF2_RAD54_helicase_TF"/>
</dbReference>
<dbReference type="GO" id="GO:0016787">
    <property type="term" value="F:hydrolase activity"/>
    <property type="evidence" value="ECO:0007669"/>
    <property type="project" value="UniProtKB-KW"/>
</dbReference>
<evidence type="ECO:0000256" key="4">
    <source>
        <dbReference type="SAM" id="MobiDB-lite"/>
    </source>
</evidence>
<dbReference type="SMART" id="SM00490">
    <property type="entry name" value="HELICc"/>
    <property type="match status" value="1"/>
</dbReference>
<organism evidence="6 7">
    <name type="scientific">Pleurotus eryngii</name>
    <name type="common">Boletus of the steppes</name>
    <dbReference type="NCBI Taxonomy" id="5323"/>
    <lineage>
        <taxon>Eukaryota</taxon>
        <taxon>Fungi</taxon>
        <taxon>Dikarya</taxon>
        <taxon>Basidiomycota</taxon>
        <taxon>Agaricomycotina</taxon>
        <taxon>Agaricomycetes</taxon>
        <taxon>Agaricomycetidae</taxon>
        <taxon>Agaricales</taxon>
        <taxon>Pleurotineae</taxon>
        <taxon>Pleurotaceae</taxon>
        <taxon>Pleurotus</taxon>
    </lineage>
</organism>
<dbReference type="GO" id="GO:0005524">
    <property type="term" value="F:ATP binding"/>
    <property type="evidence" value="ECO:0007669"/>
    <property type="project" value="UniProtKB-KW"/>
</dbReference>
<dbReference type="AlphaFoldDB" id="A0A9P6D6F0"/>
<dbReference type="InterPro" id="IPR000330">
    <property type="entry name" value="SNF2_N"/>
</dbReference>
<dbReference type="Gene3D" id="3.40.50.10810">
    <property type="entry name" value="Tandem AAA-ATPase domain"/>
    <property type="match status" value="1"/>
</dbReference>
<dbReference type="InterPro" id="IPR049730">
    <property type="entry name" value="SNF2/RAD54-like_C"/>
</dbReference>
<feature type="compositionally biased region" description="Low complexity" evidence="4">
    <location>
        <begin position="260"/>
        <end position="276"/>
    </location>
</feature>
<dbReference type="Proteomes" id="UP000807025">
    <property type="component" value="Unassembled WGS sequence"/>
</dbReference>
<accession>A0A9P6D6F0</accession>
<dbReference type="Pfam" id="PF00176">
    <property type="entry name" value="SNF2-rel_dom"/>
    <property type="match status" value="1"/>
</dbReference>
<dbReference type="Gene3D" id="3.40.50.300">
    <property type="entry name" value="P-loop containing nucleotide triphosphate hydrolases"/>
    <property type="match status" value="1"/>
</dbReference>